<protein>
    <submittedName>
        <fullName evidence="1">DNA alkylation repair protein</fullName>
    </submittedName>
</protein>
<name>A0A3E0TMM0_9GAMM</name>
<dbReference type="CDD" id="cd06561">
    <property type="entry name" value="AlkD_like"/>
    <property type="match status" value="1"/>
</dbReference>
<dbReference type="InterPro" id="IPR014825">
    <property type="entry name" value="DNA_alkylation"/>
</dbReference>
<dbReference type="SUPFAM" id="SSF48371">
    <property type="entry name" value="ARM repeat"/>
    <property type="match status" value="1"/>
</dbReference>
<dbReference type="Gene3D" id="1.25.10.90">
    <property type="match status" value="1"/>
</dbReference>
<organism evidence="1 2">
    <name type="scientific">Thalassotalea euphylliae</name>
    <dbReference type="NCBI Taxonomy" id="1655234"/>
    <lineage>
        <taxon>Bacteria</taxon>
        <taxon>Pseudomonadati</taxon>
        <taxon>Pseudomonadota</taxon>
        <taxon>Gammaproteobacteria</taxon>
        <taxon>Alteromonadales</taxon>
        <taxon>Colwelliaceae</taxon>
        <taxon>Thalassotalea</taxon>
    </lineage>
</organism>
<dbReference type="PANTHER" id="PTHR34070:SF1">
    <property type="entry name" value="DNA ALKYLATION REPAIR PROTEIN"/>
    <property type="match status" value="1"/>
</dbReference>
<dbReference type="AlphaFoldDB" id="A0A3E0TMM0"/>
<reference evidence="1 2" key="1">
    <citation type="submission" date="2018-08" db="EMBL/GenBank/DDBJ databases">
        <title>Thalassotalea euphylliae genome.</title>
        <authorList>
            <person name="Summers S."/>
            <person name="Rice S.A."/>
            <person name="Freckelton M.L."/>
            <person name="Nedved B.T."/>
            <person name="Hadfield M.G."/>
        </authorList>
    </citation>
    <scope>NUCLEOTIDE SEQUENCE [LARGE SCALE GENOMIC DNA]</scope>
    <source>
        <strain evidence="1 2">H1</strain>
    </source>
</reference>
<evidence type="ECO:0000313" key="2">
    <source>
        <dbReference type="Proteomes" id="UP000256478"/>
    </source>
</evidence>
<dbReference type="PANTHER" id="PTHR34070">
    <property type="entry name" value="ARMADILLO-TYPE FOLD"/>
    <property type="match status" value="1"/>
</dbReference>
<comment type="caution">
    <text evidence="1">The sequence shown here is derived from an EMBL/GenBank/DDBJ whole genome shotgun (WGS) entry which is preliminary data.</text>
</comment>
<evidence type="ECO:0000313" key="1">
    <source>
        <dbReference type="EMBL" id="REL25776.1"/>
    </source>
</evidence>
<dbReference type="InterPro" id="IPR016024">
    <property type="entry name" value="ARM-type_fold"/>
</dbReference>
<dbReference type="RefSeq" id="WP_116006902.1">
    <property type="nucleotide sequence ID" value="NZ_QUOU01000001.1"/>
</dbReference>
<accession>A0A3E0TMM0</accession>
<dbReference type="Proteomes" id="UP000256478">
    <property type="component" value="Unassembled WGS sequence"/>
</dbReference>
<dbReference type="EMBL" id="QUOU01000001">
    <property type="protein sequence ID" value="REL25776.1"/>
    <property type="molecule type" value="Genomic_DNA"/>
</dbReference>
<dbReference type="OrthoDB" id="9775346at2"/>
<gene>
    <name evidence="1" type="ORF">DXX93_03860</name>
</gene>
<sequence length="234" mass="27171">MTTDQVLASLQELSNPAIAEHSARFFKTGKGQYGEGDKFLGIRVPQVRAVVKQYKSLPLPEISTLLHNEYHEVRLCALLMLVTRFKRKHSSEQQAIFDCYMENLDQVNNWDLVDSSAHPILGGHLFDKDRQLLYHLVQSRNLWHRRIAIITTYYFIKCGDFTDTLALSKTLLADHHDLIHKAVGWMLREVGKKDHDVEYQFLKQHYKAMPRTMLRYAIEKFPAETRAQFLAGTL</sequence>
<dbReference type="Pfam" id="PF08713">
    <property type="entry name" value="DNA_alkylation"/>
    <property type="match status" value="1"/>
</dbReference>
<proteinExistence type="predicted"/>